<feature type="binding site" evidence="9">
    <location>
        <position position="128"/>
    </location>
    <ligand>
        <name>L-citrulline</name>
        <dbReference type="ChEBI" id="CHEBI:57743"/>
    </ligand>
</feature>
<evidence type="ECO:0000256" key="3">
    <source>
        <dbReference type="ARBA" id="ARBA00012286"/>
    </source>
</evidence>
<dbReference type="EMBL" id="CP091871">
    <property type="protein sequence ID" value="WEU39968.1"/>
    <property type="molecule type" value="Genomic_DNA"/>
</dbReference>
<feature type="binding site" evidence="9">
    <location>
        <position position="125"/>
    </location>
    <ligand>
        <name>L-aspartate</name>
        <dbReference type="ChEBI" id="CHEBI:29991"/>
    </ligand>
</feature>
<evidence type="ECO:0000313" key="12">
    <source>
        <dbReference type="EMBL" id="WEU39968.1"/>
    </source>
</evidence>
<feature type="binding site" evidence="9">
    <location>
        <position position="273"/>
    </location>
    <ligand>
        <name>L-citrulline</name>
        <dbReference type="ChEBI" id="CHEBI:57743"/>
    </ligand>
</feature>
<name>A0AAF0IAC7_ODILC</name>
<feature type="binding site" evidence="9">
    <location>
        <begin position="9"/>
        <end position="17"/>
    </location>
    <ligand>
        <name>ATP</name>
        <dbReference type="ChEBI" id="CHEBI:30616"/>
    </ligand>
</feature>
<reference evidence="12" key="2">
    <citation type="journal article" date="2022" name="Nat. Microbiol.">
        <title>A closed Candidatus Odinarchaeum chromosome exposes Asgard archaeal viruses.</title>
        <authorList>
            <person name="Tamarit D."/>
            <person name="Caceres E.F."/>
            <person name="Krupovic M."/>
            <person name="Nijland R."/>
            <person name="Eme L."/>
            <person name="Robinson N.P."/>
            <person name="Ettema T.J.G."/>
        </authorList>
    </citation>
    <scope>NUCLEOTIDE SEQUENCE</scope>
    <source>
        <strain evidence="12">LCB_4</strain>
    </source>
</reference>
<dbReference type="Gene3D" id="3.40.50.620">
    <property type="entry name" value="HUPs"/>
    <property type="match status" value="1"/>
</dbReference>
<dbReference type="AlphaFoldDB" id="A0AAF0IAC7"/>
<comment type="pathway">
    <text evidence="1 9">Amino-acid biosynthesis; L-arginine biosynthesis; L-arginine from L-ornithine and carbamoyl phosphate: step 2/3.</text>
</comment>
<feature type="binding site" evidence="9">
    <location>
        <position position="176"/>
    </location>
    <ligand>
        <name>L-citrulline</name>
        <dbReference type="ChEBI" id="CHEBI:57743"/>
    </ligand>
</feature>
<dbReference type="NCBIfam" id="TIGR00032">
    <property type="entry name" value="argG"/>
    <property type="match status" value="1"/>
</dbReference>
<comment type="similarity">
    <text evidence="9">Belongs to the argininosuccinate synthase family. Type 1 subfamily.</text>
</comment>
<dbReference type="PANTHER" id="PTHR11587">
    <property type="entry name" value="ARGININOSUCCINATE SYNTHASE"/>
    <property type="match status" value="1"/>
</dbReference>
<dbReference type="InterPro" id="IPR048268">
    <property type="entry name" value="Arginosuc_syn_C"/>
</dbReference>
<dbReference type="GO" id="GO:0000050">
    <property type="term" value="P:urea cycle"/>
    <property type="evidence" value="ECO:0007669"/>
    <property type="project" value="TreeGrafter"/>
</dbReference>
<evidence type="ECO:0000259" key="10">
    <source>
        <dbReference type="Pfam" id="PF00764"/>
    </source>
</evidence>
<reference evidence="12" key="1">
    <citation type="journal article" date="2017" name="Nature">
        <title>Asgard archaea illuminate the origin of eukaryotic cellular complexity.</title>
        <authorList>
            <person name="Zaremba-Niedzwiedzka K."/>
            <person name="Caceres E.F."/>
            <person name="Saw J.H."/>
            <person name="Backstrom D."/>
            <person name="Juzokaite L."/>
            <person name="Vancaester E."/>
            <person name="Seitz K.W."/>
            <person name="Anantharaman K."/>
            <person name="Starnawski P."/>
            <person name="Kjeldsen K.U."/>
            <person name="Scott M.B."/>
            <person name="Nunoura T."/>
            <person name="Banfield J.F."/>
            <person name="Schramm A."/>
            <person name="Baker B.J."/>
            <person name="Spang A."/>
            <person name="Ettema T.J.G."/>
        </authorList>
    </citation>
    <scope>NUCLEOTIDE SEQUENCE</scope>
    <source>
        <strain evidence="12">LCB_4</strain>
    </source>
</reference>
<dbReference type="PROSITE" id="PS00564">
    <property type="entry name" value="ARGININOSUCCIN_SYN_1"/>
    <property type="match status" value="1"/>
</dbReference>
<feature type="binding site" evidence="9">
    <location>
        <position position="124"/>
    </location>
    <ligand>
        <name>L-aspartate</name>
        <dbReference type="ChEBI" id="CHEBI:29991"/>
    </ligand>
</feature>
<dbReference type="SUPFAM" id="SSF69864">
    <property type="entry name" value="Argininosuccinate synthetase, C-terminal domain"/>
    <property type="match status" value="1"/>
</dbReference>
<keyword evidence="5 9" id="KW-0436">Ligase</keyword>
<evidence type="ECO:0000256" key="8">
    <source>
        <dbReference type="ARBA" id="ARBA00022840"/>
    </source>
</evidence>
<dbReference type="NCBIfam" id="NF001770">
    <property type="entry name" value="PRK00509.1"/>
    <property type="match status" value="1"/>
</dbReference>
<evidence type="ECO:0000256" key="1">
    <source>
        <dbReference type="ARBA" id="ARBA00004967"/>
    </source>
</evidence>
<dbReference type="InterPro" id="IPR018223">
    <property type="entry name" value="Arginosuc_synth_CS"/>
</dbReference>
<evidence type="ECO:0000256" key="5">
    <source>
        <dbReference type="ARBA" id="ARBA00022598"/>
    </source>
</evidence>
<keyword evidence="9" id="KW-0963">Cytoplasm</keyword>
<accession>A0AAF0IAC7</accession>
<protein>
    <recommendedName>
        <fullName evidence="3 9">Argininosuccinate synthase</fullName>
        <ecNumber evidence="3 9">6.3.4.5</ecNumber>
    </recommendedName>
    <alternativeName>
        <fullName evidence="9">Citrulline--aspartate ligase</fullName>
    </alternativeName>
</protein>
<comment type="catalytic activity">
    <reaction evidence="9">
        <text>L-citrulline + L-aspartate + ATP = 2-(N(omega)-L-arginino)succinate + AMP + diphosphate + H(+)</text>
        <dbReference type="Rhea" id="RHEA:10932"/>
        <dbReference type="ChEBI" id="CHEBI:15378"/>
        <dbReference type="ChEBI" id="CHEBI:29991"/>
        <dbReference type="ChEBI" id="CHEBI:30616"/>
        <dbReference type="ChEBI" id="CHEBI:33019"/>
        <dbReference type="ChEBI" id="CHEBI:57472"/>
        <dbReference type="ChEBI" id="CHEBI:57743"/>
        <dbReference type="ChEBI" id="CHEBI:456215"/>
        <dbReference type="EC" id="6.3.4.5"/>
    </reaction>
</comment>
<dbReference type="GO" id="GO:0000053">
    <property type="term" value="P:argininosuccinate metabolic process"/>
    <property type="evidence" value="ECO:0007669"/>
    <property type="project" value="TreeGrafter"/>
</dbReference>
<evidence type="ECO:0000256" key="7">
    <source>
        <dbReference type="ARBA" id="ARBA00022741"/>
    </source>
</evidence>
<feature type="binding site" evidence="9">
    <location>
        <position position="118"/>
    </location>
    <ligand>
        <name>ATP</name>
        <dbReference type="ChEBI" id="CHEBI:30616"/>
    </ligand>
</feature>
<feature type="binding site" evidence="9">
    <location>
        <position position="120"/>
    </location>
    <ligand>
        <name>L-aspartate</name>
        <dbReference type="ChEBI" id="CHEBI:29991"/>
    </ligand>
</feature>
<dbReference type="KEGG" id="oyw:OdinLCB4_005730"/>
<feature type="binding site" evidence="9">
    <location>
        <position position="124"/>
    </location>
    <ligand>
        <name>L-citrulline</name>
        <dbReference type="ChEBI" id="CHEBI:57743"/>
    </ligand>
</feature>
<dbReference type="EC" id="6.3.4.5" evidence="3 9"/>
<feature type="binding site" evidence="9">
    <location>
        <position position="261"/>
    </location>
    <ligand>
        <name>L-citrulline</name>
        <dbReference type="ChEBI" id="CHEBI:57743"/>
    </ligand>
</feature>
<dbReference type="Gene3D" id="3.90.1260.10">
    <property type="entry name" value="Argininosuccinate synthetase, chain A, domain 2"/>
    <property type="match status" value="1"/>
</dbReference>
<dbReference type="GO" id="GO:0005524">
    <property type="term" value="F:ATP binding"/>
    <property type="evidence" value="ECO:0007669"/>
    <property type="project" value="UniProtKB-UniRule"/>
</dbReference>
<evidence type="ECO:0000256" key="9">
    <source>
        <dbReference type="HAMAP-Rule" id="MF_00005"/>
    </source>
</evidence>
<organism evidence="12 13">
    <name type="scientific">Odinarchaeota yellowstonii (strain LCB_4)</name>
    <dbReference type="NCBI Taxonomy" id="1841599"/>
    <lineage>
        <taxon>Archaea</taxon>
        <taxon>Promethearchaeati</taxon>
        <taxon>Candidatus Odinarchaeota</taxon>
        <taxon>Candidatus Odinarchaeia</taxon>
        <taxon>Candidatus Odinarchaeales</taxon>
        <taxon>Candidatus Odinarchaeaceae</taxon>
        <taxon>Candidatus Odinarchaeum</taxon>
    </lineage>
</organism>
<proteinExistence type="inferred from homology"/>
<keyword evidence="4 9" id="KW-0055">Arginine biosynthesis</keyword>
<comment type="caution">
    <text evidence="9">Lacks conserved residue(s) required for the propagation of feature annotation.</text>
</comment>
<evidence type="ECO:0000256" key="4">
    <source>
        <dbReference type="ARBA" id="ARBA00022571"/>
    </source>
</evidence>
<dbReference type="HAMAP" id="MF_00005">
    <property type="entry name" value="Arg_succ_synth_type1"/>
    <property type="match status" value="1"/>
</dbReference>
<evidence type="ECO:0000259" key="11">
    <source>
        <dbReference type="Pfam" id="PF20979"/>
    </source>
</evidence>
<comment type="subunit">
    <text evidence="2 9">Homotetramer.</text>
</comment>
<feature type="domain" description="Arginosuccinate synthase C-terminal" evidence="11">
    <location>
        <begin position="175"/>
        <end position="387"/>
    </location>
</feature>
<dbReference type="InterPro" id="IPR048267">
    <property type="entry name" value="Arginosuc_syn_N"/>
</dbReference>
<keyword evidence="8 9" id="KW-0067">ATP-binding</keyword>
<comment type="subcellular location">
    <subcellularLocation>
        <location evidence="9">Cytoplasm</location>
    </subcellularLocation>
</comment>
<keyword evidence="6 9" id="KW-0028">Amino-acid biosynthesis</keyword>
<dbReference type="InterPro" id="IPR023434">
    <property type="entry name" value="Arginosuc_synth_type_1_subfam"/>
</dbReference>
<dbReference type="PANTHER" id="PTHR11587:SF2">
    <property type="entry name" value="ARGININOSUCCINATE SYNTHASE"/>
    <property type="match status" value="1"/>
</dbReference>
<keyword evidence="7 9" id="KW-0547">Nucleotide-binding</keyword>
<evidence type="ECO:0000313" key="13">
    <source>
        <dbReference type="Proteomes" id="UP000186851"/>
    </source>
</evidence>
<dbReference type="Pfam" id="PF20979">
    <property type="entry name" value="Arginosuc_syn_C"/>
    <property type="match status" value="1"/>
</dbReference>
<feature type="domain" description="Arginosuccinate synthase-like N-terminal" evidence="10">
    <location>
        <begin position="6"/>
        <end position="166"/>
    </location>
</feature>
<dbReference type="GO" id="GO:0004055">
    <property type="term" value="F:argininosuccinate synthase activity"/>
    <property type="evidence" value="ECO:0007669"/>
    <property type="project" value="UniProtKB-UniRule"/>
</dbReference>
<dbReference type="Proteomes" id="UP000186851">
    <property type="component" value="Chromosome"/>
</dbReference>
<evidence type="ECO:0000256" key="2">
    <source>
        <dbReference type="ARBA" id="ARBA00011881"/>
    </source>
</evidence>
<dbReference type="InterPro" id="IPR001518">
    <property type="entry name" value="Arginosuc_synth"/>
</dbReference>
<feature type="binding site" evidence="9">
    <location>
        <position position="88"/>
    </location>
    <ligand>
        <name>L-citrulline</name>
        <dbReference type="ChEBI" id="CHEBI:57743"/>
    </ligand>
</feature>
<dbReference type="CDD" id="cd01999">
    <property type="entry name" value="ASS"/>
    <property type="match status" value="1"/>
</dbReference>
<dbReference type="InterPro" id="IPR014729">
    <property type="entry name" value="Rossmann-like_a/b/a_fold"/>
</dbReference>
<dbReference type="SUPFAM" id="SSF52402">
    <property type="entry name" value="Adenine nucleotide alpha hydrolases-like"/>
    <property type="match status" value="1"/>
</dbReference>
<dbReference type="FunFam" id="3.40.50.620:FF:000019">
    <property type="entry name" value="Argininosuccinate synthase"/>
    <property type="match status" value="1"/>
</dbReference>
<gene>
    <name evidence="9" type="primary">argG</name>
    <name evidence="12" type="ORF">OdinLCB4_005730</name>
</gene>
<dbReference type="GO" id="GO:0006526">
    <property type="term" value="P:L-arginine biosynthetic process"/>
    <property type="evidence" value="ECO:0007669"/>
    <property type="project" value="UniProtKB-UniRule"/>
</dbReference>
<dbReference type="Pfam" id="PF00764">
    <property type="entry name" value="Arginosuc_synth"/>
    <property type="match status" value="1"/>
</dbReference>
<sequence>MTGKKCLLLYSGGLDTSCMLKWLQDEYGYEVYTLTVNLGQEEKDWSEVERKAIRLGVKKHFTIDAQQEFAEKYVSYSIKANSLYEGAYPLSTAIGRPLIAKIAVEVANREGVNVIAHGCTGKGNDNVRLGVGIKTLAPHIEVLTPVITWGMSRSESIKYAEKHGIPVPVTVSSPYSIDENLWGRSIECGALEDPYAEPKEDGWKMTVNPEAAPNKPEYIEIEFEKGIPVAVNGEKMNLVDLVKYLNKVAGSHGVGRIDHMEDRVTGIKSRETYECPAAITIITAHKDLEKAVSTFQELQFKQLVDERWTYLAYAGLWFDPLREALEAFIDKVNLKVNGVVKVKLYKGHCEVVGRKSDWMLYDKNIATYEETSIFDQKSSLGYIYIMLQQSQLAYKIRKKHLT</sequence>
<dbReference type="GO" id="GO:0005737">
    <property type="term" value="C:cytoplasm"/>
    <property type="evidence" value="ECO:0007669"/>
    <property type="project" value="UniProtKB-SubCell"/>
</dbReference>
<feature type="binding site" evidence="9">
    <location>
        <position position="185"/>
    </location>
    <ligand>
        <name>L-citrulline</name>
        <dbReference type="ChEBI" id="CHEBI:57743"/>
    </ligand>
</feature>
<dbReference type="InterPro" id="IPR024074">
    <property type="entry name" value="AS_cat/multimer_dom_body"/>
</dbReference>
<evidence type="ECO:0000256" key="6">
    <source>
        <dbReference type="ARBA" id="ARBA00022605"/>
    </source>
</evidence>
<dbReference type="FunFam" id="3.90.1260.10:FF:000007">
    <property type="entry name" value="Argininosuccinate synthase"/>
    <property type="match status" value="1"/>
</dbReference>